<dbReference type="Proteomes" id="UP001140502">
    <property type="component" value="Unassembled WGS sequence"/>
</dbReference>
<proteinExistence type="predicted"/>
<dbReference type="EMBL" id="JAPEUR010000124">
    <property type="protein sequence ID" value="KAJ4319437.1"/>
    <property type="molecule type" value="Genomic_DNA"/>
</dbReference>
<organism evidence="2 3">
    <name type="scientific">Fusarium piperis</name>
    <dbReference type="NCBI Taxonomy" id="1435070"/>
    <lineage>
        <taxon>Eukaryota</taxon>
        <taxon>Fungi</taxon>
        <taxon>Dikarya</taxon>
        <taxon>Ascomycota</taxon>
        <taxon>Pezizomycotina</taxon>
        <taxon>Sordariomycetes</taxon>
        <taxon>Hypocreomycetidae</taxon>
        <taxon>Hypocreales</taxon>
        <taxon>Nectriaceae</taxon>
        <taxon>Fusarium</taxon>
        <taxon>Fusarium solani species complex</taxon>
    </lineage>
</organism>
<dbReference type="PANTHER" id="PTHR21310:SF13">
    <property type="entry name" value="AMINOGLYCOSIDE PHOSPHOTRANSFERASE DOMAIN-CONTAINING PROTEIN"/>
    <property type="match status" value="1"/>
</dbReference>
<name>A0A9W8WC15_9HYPO</name>
<dbReference type="OrthoDB" id="2968323at2759"/>
<dbReference type="PANTHER" id="PTHR21310">
    <property type="entry name" value="AMINOGLYCOSIDE PHOSPHOTRANSFERASE-RELATED-RELATED"/>
    <property type="match status" value="1"/>
</dbReference>
<dbReference type="SUPFAM" id="SSF56112">
    <property type="entry name" value="Protein kinase-like (PK-like)"/>
    <property type="match status" value="1"/>
</dbReference>
<feature type="domain" description="Aminoglycoside phosphotransferase" evidence="1">
    <location>
        <begin position="48"/>
        <end position="133"/>
    </location>
</feature>
<dbReference type="InterPro" id="IPR011009">
    <property type="entry name" value="Kinase-like_dom_sf"/>
</dbReference>
<evidence type="ECO:0000313" key="3">
    <source>
        <dbReference type="Proteomes" id="UP001140502"/>
    </source>
</evidence>
<comment type="caution">
    <text evidence="2">The sequence shown here is derived from an EMBL/GenBank/DDBJ whole genome shotgun (WGS) entry which is preliminary data.</text>
</comment>
<dbReference type="AlphaFoldDB" id="A0A9W8WC15"/>
<dbReference type="Pfam" id="PF01636">
    <property type="entry name" value="APH"/>
    <property type="match status" value="1"/>
</dbReference>
<evidence type="ECO:0000259" key="1">
    <source>
        <dbReference type="Pfam" id="PF01636"/>
    </source>
</evidence>
<reference evidence="2" key="1">
    <citation type="submission" date="2022-10" db="EMBL/GenBank/DDBJ databases">
        <title>Tapping the CABI collections for fungal endophytes: first genome assemblies for Collariella, Neodidymelliopsis, Ascochyta clinopodiicola, Didymella pomorum, Didymosphaeria variabile, Neocosmospora piperis and Neocucurbitaria cava.</title>
        <authorList>
            <person name="Hill R."/>
        </authorList>
    </citation>
    <scope>NUCLEOTIDE SEQUENCE</scope>
    <source>
        <strain evidence="2">IMI 366586</strain>
    </source>
</reference>
<dbReference type="InterPro" id="IPR002575">
    <property type="entry name" value="Aminoglycoside_PTrfase"/>
</dbReference>
<protein>
    <recommendedName>
        <fullName evidence="1">Aminoglycoside phosphotransferase domain-containing protein</fullName>
    </recommendedName>
</protein>
<sequence length="166" mass="18914">MASSKGQMSSLHWEEATFGIEPRWRVELDIKKIEPTLQPLWPSSIVQVEFFAQGAFNKLYRVTIQDQSPLILRISLPIDPQYKTLSEVATIRWLSATTTIPLPKVIDYDSLIDSALGFEWIRMTRLDGTSLSGAWIYIDFSANLLPSQPLYFETNYLALGISILLF</sequence>
<gene>
    <name evidence="2" type="ORF">N0V84_006339</name>
</gene>
<dbReference type="InterPro" id="IPR051678">
    <property type="entry name" value="AGP_Transferase"/>
</dbReference>
<keyword evidence="3" id="KW-1185">Reference proteome</keyword>
<accession>A0A9W8WC15</accession>
<evidence type="ECO:0000313" key="2">
    <source>
        <dbReference type="EMBL" id="KAJ4319437.1"/>
    </source>
</evidence>